<dbReference type="InterPro" id="IPR043137">
    <property type="entry name" value="GGT_ssub_C"/>
</dbReference>
<dbReference type="EC" id="2.3.2.2" evidence="2"/>
<evidence type="ECO:0000313" key="3">
    <source>
        <dbReference type="Proteomes" id="UP001334005"/>
    </source>
</evidence>
<protein>
    <submittedName>
        <fullName evidence="2">Gamma-glutamyltransferase</fullName>
        <ecNumber evidence="2">2.3.2.2</ecNumber>
    </submittedName>
</protein>
<feature type="chain" id="PRO_5045963088" evidence="1">
    <location>
        <begin position="19"/>
        <end position="533"/>
    </location>
</feature>
<dbReference type="Pfam" id="PF01019">
    <property type="entry name" value="G_glu_transpept"/>
    <property type="match status" value="1"/>
</dbReference>
<organism evidence="2 3">
    <name type="scientific">Raoultella scottii</name>
    <dbReference type="NCBI Taxonomy" id="3040937"/>
    <lineage>
        <taxon>Bacteria</taxon>
        <taxon>Pseudomonadati</taxon>
        <taxon>Pseudomonadota</taxon>
        <taxon>Gammaproteobacteria</taxon>
        <taxon>Enterobacterales</taxon>
        <taxon>Enterobacteriaceae</taxon>
        <taxon>Klebsiella/Raoultella group</taxon>
        <taxon>Raoultella</taxon>
    </lineage>
</organism>
<keyword evidence="1" id="KW-0732">Signal</keyword>
<dbReference type="PANTHER" id="PTHR43881:SF5">
    <property type="entry name" value="GAMMA-GLUTAMYLTRANSPEPTIDASE"/>
    <property type="match status" value="1"/>
</dbReference>
<dbReference type="InterPro" id="IPR029055">
    <property type="entry name" value="Ntn_hydrolases_N"/>
</dbReference>
<comment type="caution">
    <text evidence="2">The sequence shown here is derived from an EMBL/GenBank/DDBJ whole genome shotgun (WGS) entry which is preliminary data.</text>
</comment>
<dbReference type="Proteomes" id="UP001334005">
    <property type="component" value="Unassembled WGS sequence"/>
</dbReference>
<dbReference type="EMBL" id="JARXNH020000046">
    <property type="protein sequence ID" value="MEK0247224.1"/>
    <property type="molecule type" value="Genomic_DNA"/>
</dbReference>
<dbReference type="InterPro" id="IPR043138">
    <property type="entry name" value="GGT_lsub"/>
</dbReference>
<keyword evidence="2" id="KW-0012">Acyltransferase</keyword>
<gene>
    <name evidence="2" type="ORF">QFI66_003650</name>
</gene>
<dbReference type="GO" id="GO:0103068">
    <property type="term" value="F:leukotriene C4 gamma-glutamyl transferase activity"/>
    <property type="evidence" value="ECO:0007669"/>
    <property type="project" value="UniProtKB-EC"/>
</dbReference>
<keyword evidence="2" id="KW-0808">Transferase</keyword>
<dbReference type="RefSeq" id="WP_331833773.1">
    <property type="nucleotide sequence ID" value="NZ_JARXNH020000046.1"/>
</dbReference>
<feature type="signal peptide" evidence="1">
    <location>
        <begin position="1"/>
        <end position="18"/>
    </location>
</feature>
<dbReference type="Gene3D" id="1.10.246.130">
    <property type="match status" value="1"/>
</dbReference>
<dbReference type="PANTHER" id="PTHR43881">
    <property type="entry name" value="GAMMA-GLUTAMYLTRANSPEPTIDASE (AFU_ORTHOLOGUE AFUA_4G13580)"/>
    <property type="match status" value="1"/>
</dbReference>
<sequence>MKSVKCTQGMAVAPHAMAAESAVAVLRDGGNAIEAMVAAAATIAVVYPHMNGIGGDGFWLISAPGKEPVAIQACGYAAQKADIPFYKKAGFQQIPSRGPHAANTVAGAVAGWSLALEWAEQNLTEPARLPLSRLLKDAIHYARYGVPVSDGLHQQIASRLNQLRLFPGFTSLFAPSGEALNTDELLHQPALANTLEKLAINGLDDFYHGDIARLIASELNAAGCLLQFSDLDSFGASLVKPLALEIDAGTVYNLPPPSQGLVSLLITGIIEYQRKKGAIVDEADFIHQCVEAIKLAFDLRDRHITDPAHMKVDPQSLLAPENIEMLSQQIAADRTRAWEGGRGPADTIWMGVVDSSGTSVSYIQSIYHEFGSAVILPDSGIIWQNRCSSFSLDPAATNPLQPGRLPFHTLNPALVRLVNGDVMVYGSMGGDGQPQTMAAVFDRILHQGMSPQAAVAAPRWLLGRTWGESSDTLKIESRLSPATTDILRRYGHDVEIYPPYDDIMGHAGAIIRRRNGMLEGGSDPRSDGGVAIW</sequence>
<dbReference type="PRINTS" id="PR01210">
    <property type="entry name" value="GGTRANSPTASE"/>
</dbReference>
<proteinExistence type="predicted"/>
<keyword evidence="3" id="KW-1185">Reference proteome</keyword>
<dbReference type="InterPro" id="IPR052896">
    <property type="entry name" value="GGT-like_enzyme"/>
</dbReference>
<reference evidence="2 3" key="1">
    <citation type="submission" date="2024-03" db="EMBL/GenBank/DDBJ databases">
        <title>Two novel Raoultella species associated with bleeding cankers of broadleaf hosts, Raoultella scottia sp. nov. and Raoultella lignicola sp. nov.</title>
        <authorList>
            <person name="Brady C.L."/>
        </authorList>
    </citation>
    <scope>NUCLEOTIDE SEQUENCE [LARGE SCALE GENOMIC DNA]</scope>
    <source>
        <strain evidence="2 3">BAC 10a-01-01</strain>
    </source>
</reference>
<dbReference type="Gene3D" id="3.60.20.40">
    <property type="match status" value="1"/>
</dbReference>
<evidence type="ECO:0000313" key="2">
    <source>
        <dbReference type="EMBL" id="MEK0247224.1"/>
    </source>
</evidence>
<name>A0ABU8Z0T6_9ENTR</name>
<evidence type="ECO:0000256" key="1">
    <source>
        <dbReference type="SAM" id="SignalP"/>
    </source>
</evidence>
<accession>A0ABU8Z0T6</accession>
<dbReference type="SUPFAM" id="SSF56235">
    <property type="entry name" value="N-terminal nucleophile aminohydrolases (Ntn hydrolases)"/>
    <property type="match status" value="1"/>
</dbReference>